<evidence type="ECO:0000313" key="2">
    <source>
        <dbReference type="Proteomes" id="UP000467249"/>
    </source>
</evidence>
<accession>A0A6N4WGC2</accession>
<gene>
    <name evidence="1" type="ORF">MANY_44910</name>
</gene>
<protein>
    <submittedName>
        <fullName evidence="1">Uncharacterized protein</fullName>
    </submittedName>
</protein>
<dbReference type="KEGG" id="many:MANY_44910"/>
<evidence type="ECO:0000313" key="1">
    <source>
        <dbReference type="EMBL" id="BBZ79154.1"/>
    </source>
</evidence>
<dbReference type="AlphaFoldDB" id="A0A6N4WGC2"/>
<name>A0A6N4WGC2_9MYCO</name>
<dbReference type="EMBL" id="AP022620">
    <property type="protein sequence ID" value="BBZ79154.1"/>
    <property type="molecule type" value="Genomic_DNA"/>
</dbReference>
<proteinExistence type="predicted"/>
<organism evidence="1 2">
    <name type="scientific">Mycolicibacterium anyangense</name>
    <dbReference type="NCBI Taxonomy" id="1431246"/>
    <lineage>
        <taxon>Bacteria</taxon>
        <taxon>Bacillati</taxon>
        <taxon>Actinomycetota</taxon>
        <taxon>Actinomycetes</taxon>
        <taxon>Mycobacteriales</taxon>
        <taxon>Mycobacteriaceae</taxon>
        <taxon>Mycolicibacterium</taxon>
    </lineage>
</organism>
<keyword evidence="2" id="KW-1185">Reference proteome</keyword>
<sequence>MRIAAGLLVLTACAAPQRDPAPAEMPLADSSDRAVATAIDAITTFPTELDPRIWDGTAMRQDVRSMTLKVVDRVVATSGIAGLTVDSVELFGSNASYEYDDASDFGVHVFVHSTTLSPAQLDGVLRLLNDDVERRQEGHITFNGVPLELTFHGERGASYRAQPGIGQYSVSAGSWIEMPTQQPDRFDRAQMDKDLRMFIGAYNDLVKAYTANKKGFDCARFGALDTRLGDYRNSGFANGFGSRSTQNLTFRALRRLNVSIPHMVDALEDECTFVNESIG</sequence>
<dbReference type="Proteomes" id="UP000467249">
    <property type="component" value="Chromosome"/>
</dbReference>
<reference evidence="1 2" key="1">
    <citation type="journal article" date="2019" name="Emerg. Microbes Infect.">
        <title>Comprehensive subspecies identification of 175 nontuberculous mycobacteria species based on 7547 genomic profiles.</title>
        <authorList>
            <person name="Matsumoto Y."/>
            <person name="Kinjo T."/>
            <person name="Motooka D."/>
            <person name="Nabeya D."/>
            <person name="Jung N."/>
            <person name="Uechi K."/>
            <person name="Horii T."/>
            <person name="Iida T."/>
            <person name="Fujita J."/>
            <person name="Nakamura S."/>
        </authorList>
    </citation>
    <scope>NUCLEOTIDE SEQUENCE [LARGE SCALE GENOMIC DNA]</scope>
    <source>
        <strain evidence="1 2">JCM 30275</strain>
    </source>
</reference>